<evidence type="ECO:0000313" key="2">
    <source>
        <dbReference type="Proteomes" id="UP001157069"/>
    </source>
</evidence>
<keyword evidence="2" id="KW-1185">Reference proteome</keyword>
<name>A0ABQ6JV03_9MICO</name>
<sequence length="159" mass="17879">MSGEPEVHPRAVGEVGDLGLQIRYLAHRTGVRVLDDRRDACTGRGRGAAREVLARLVARVHEVHVRVDHARHDEQAARVHALARLEALRRDRGDPAAAHVQVRRHPPRARHERSALDSQIEHLCHLTYRLASVPIDSIVHSTSWPGWTYAPLRTPSSRL</sequence>
<gene>
    <name evidence="1" type="ORF">GCM10025869_16330</name>
</gene>
<organism evidence="1 2">
    <name type="scientific">Homoserinibacter gongjuensis</name>
    <dbReference type="NCBI Taxonomy" id="1162968"/>
    <lineage>
        <taxon>Bacteria</taxon>
        <taxon>Bacillati</taxon>
        <taxon>Actinomycetota</taxon>
        <taxon>Actinomycetes</taxon>
        <taxon>Micrococcales</taxon>
        <taxon>Microbacteriaceae</taxon>
        <taxon>Homoserinibacter</taxon>
    </lineage>
</organism>
<dbReference type="Proteomes" id="UP001157069">
    <property type="component" value="Unassembled WGS sequence"/>
</dbReference>
<dbReference type="EMBL" id="BSVA01000001">
    <property type="protein sequence ID" value="GMA91104.1"/>
    <property type="molecule type" value="Genomic_DNA"/>
</dbReference>
<proteinExistence type="predicted"/>
<evidence type="ECO:0000313" key="1">
    <source>
        <dbReference type="EMBL" id="GMA91104.1"/>
    </source>
</evidence>
<comment type="caution">
    <text evidence="1">The sequence shown here is derived from an EMBL/GenBank/DDBJ whole genome shotgun (WGS) entry which is preliminary data.</text>
</comment>
<reference evidence="2" key="1">
    <citation type="journal article" date="2019" name="Int. J. Syst. Evol. Microbiol.">
        <title>The Global Catalogue of Microorganisms (GCM) 10K type strain sequencing project: providing services to taxonomists for standard genome sequencing and annotation.</title>
        <authorList>
            <consortium name="The Broad Institute Genomics Platform"/>
            <consortium name="The Broad Institute Genome Sequencing Center for Infectious Disease"/>
            <person name="Wu L."/>
            <person name="Ma J."/>
        </authorList>
    </citation>
    <scope>NUCLEOTIDE SEQUENCE [LARGE SCALE GENOMIC DNA]</scope>
    <source>
        <strain evidence="2">NBRC 108755</strain>
    </source>
</reference>
<accession>A0ABQ6JV03</accession>
<protein>
    <submittedName>
        <fullName evidence="1">Uncharacterized protein</fullName>
    </submittedName>
</protein>